<dbReference type="InterPro" id="IPR013557">
    <property type="entry name" value="AntA/B_antirep"/>
</dbReference>
<protein>
    <submittedName>
        <fullName evidence="2">Antirepressor</fullName>
    </submittedName>
</protein>
<dbReference type="Gene3D" id="1.10.10.60">
    <property type="entry name" value="Homeodomain-like"/>
    <property type="match status" value="1"/>
</dbReference>
<dbReference type="AlphaFoldDB" id="A0AAC8UBJ4"/>
<sequence length="199" mass="22681">MKNLSIQTFTGSLQNQPTQLINARDLHQLLQVGKDFSTWIKDRIANYGFQENLDFSLVSGETRPPNWGSKIWGGQNKIDYHITLDMAKELCMLERSDLGQQARRYFIKMEKEALAARQLTQALPPVKNTVEIPTAKYIELLETQNQLLKQTLKPANYKLRLSQEEKSRILSLHQQGLSTGQIVKQTVRSESAVRGVIKG</sequence>
<evidence type="ECO:0000313" key="2">
    <source>
        <dbReference type="EMBL" id="AKO31989.1"/>
    </source>
</evidence>
<accession>A0AAC8UBJ4</accession>
<dbReference type="PANTHER" id="PTHR36180">
    <property type="entry name" value="DNA-BINDING PROTEIN-RELATED-RELATED"/>
    <property type="match status" value="1"/>
</dbReference>
<proteinExistence type="predicted"/>
<dbReference type="RefSeq" id="WP_010944501.1">
    <property type="nucleotide sequence ID" value="NZ_CP011218.1"/>
</dbReference>
<dbReference type="PANTHER" id="PTHR36180:SF1">
    <property type="entry name" value="ANTA_ANTB ANTIREPRESSOR DOMAIN-CONTAINING PROTEIN"/>
    <property type="match status" value="1"/>
</dbReference>
<reference evidence="2 3" key="1">
    <citation type="journal article" date="2015" name="PLoS Negl. Trop. Dis.">
        <title>Haemophilus ducreyi Cutaneous Ulcer Strains Are Nearly Identical to Class I Genital Ulcer Strains.</title>
        <authorList>
            <person name="Gangaiah D."/>
            <person name="Webb K.M."/>
            <person name="Humphreys T.L."/>
            <person name="Fortney K.R."/>
            <person name="Toh E."/>
            <person name="Tai A."/>
            <person name="Katz S.S."/>
            <person name="Pillay A."/>
            <person name="Chen C.Y."/>
            <person name="Roberts S.A."/>
            <person name="Munson R.S.Jr."/>
            <person name="Spinola S.M."/>
        </authorList>
    </citation>
    <scope>NUCLEOTIDE SEQUENCE [LARGE SCALE GENOMIC DNA]</scope>
    <source>
        <strain evidence="3">CLU2</strain>
    </source>
</reference>
<dbReference type="Proteomes" id="UP000060132">
    <property type="component" value="Chromosome"/>
</dbReference>
<dbReference type="EMBL" id="CP011219">
    <property type="protein sequence ID" value="AKO31989.1"/>
    <property type="molecule type" value="Genomic_DNA"/>
</dbReference>
<gene>
    <name evidence="2" type="ORF">RZ57_01965</name>
</gene>
<feature type="domain" description="AntA/AntB antirepressor" evidence="1">
    <location>
        <begin position="21"/>
        <end position="96"/>
    </location>
</feature>
<evidence type="ECO:0000313" key="3">
    <source>
        <dbReference type="Proteomes" id="UP000060132"/>
    </source>
</evidence>
<evidence type="ECO:0000259" key="1">
    <source>
        <dbReference type="Pfam" id="PF08346"/>
    </source>
</evidence>
<organism evidence="2 3">
    <name type="scientific">Haemophilus ducreyi</name>
    <dbReference type="NCBI Taxonomy" id="730"/>
    <lineage>
        <taxon>Bacteria</taxon>
        <taxon>Pseudomonadati</taxon>
        <taxon>Pseudomonadota</taxon>
        <taxon>Gammaproteobacteria</taxon>
        <taxon>Pasteurellales</taxon>
        <taxon>Pasteurellaceae</taxon>
        <taxon>Haemophilus</taxon>
    </lineage>
</organism>
<name>A0AAC8UBJ4_HAEDC</name>
<dbReference type="Pfam" id="PF08346">
    <property type="entry name" value="AntA"/>
    <property type="match status" value="1"/>
</dbReference>